<name>A0ACA9M246_9GLOM</name>
<evidence type="ECO:0000313" key="1">
    <source>
        <dbReference type="EMBL" id="CAG8557526.1"/>
    </source>
</evidence>
<keyword evidence="2" id="KW-1185">Reference proteome</keyword>
<evidence type="ECO:0000313" key="2">
    <source>
        <dbReference type="Proteomes" id="UP000789860"/>
    </source>
</evidence>
<reference evidence="1" key="1">
    <citation type="submission" date="2021-06" db="EMBL/GenBank/DDBJ databases">
        <authorList>
            <person name="Kallberg Y."/>
            <person name="Tangrot J."/>
            <person name="Rosling A."/>
        </authorList>
    </citation>
    <scope>NUCLEOTIDE SEQUENCE</scope>
    <source>
        <strain evidence="1">AU212A</strain>
    </source>
</reference>
<organism evidence="1 2">
    <name type="scientific">Scutellospora calospora</name>
    <dbReference type="NCBI Taxonomy" id="85575"/>
    <lineage>
        <taxon>Eukaryota</taxon>
        <taxon>Fungi</taxon>
        <taxon>Fungi incertae sedis</taxon>
        <taxon>Mucoromycota</taxon>
        <taxon>Glomeromycotina</taxon>
        <taxon>Glomeromycetes</taxon>
        <taxon>Diversisporales</taxon>
        <taxon>Gigasporaceae</taxon>
        <taxon>Scutellospora</taxon>
    </lineage>
</organism>
<feature type="non-terminal residue" evidence="1">
    <location>
        <position position="257"/>
    </location>
</feature>
<accession>A0ACA9M246</accession>
<dbReference type="EMBL" id="CAJVPM010008709">
    <property type="protein sequence ID" value="CAG8557526.1"/>
    <property type="molecule type" value="Genomic_DNA"/>
</dbReference>
<sequence>MIDLKLSLDFYNEIIDTIIYEIFELDILYVKKPVKTIKGILYTCRYFYYYFRKKFAISFYKKFGLDEEIFSSECVRKDCKKRGHIRNEFFFNFLSLGLDIWNLVDIYGDKYCGSIWDLLNAYKNDIYERRPSYSWEKEVPYVIFESVENYGMKYIENKDIYLYFMNEYNKKMYEVKIFFYKIHDYHRYYFKYERNDIKIFSFDGIIKLMDNCIEDTDFMKDLYIDSDPMMNEVNNKCVQENMDENLGILYLYYPKLE</sequence>
<comment type="caution">
    <text evidence="1">The sequence shown here is derived from an EMBL/GenBank/DDBJ whole genome shotgun (WGS) entry which is preliminary data.</text>
</comment>
<dbReference type="Proteomes" id="UP000789860">
    <property type="component" value="Unassembled WGS sequence"/>
</dbReference>
<proteinExistence type="predicted"/>
<protein>
    <submittedName>
        <fullName evidence="1">6890_t:CDS:1</fullName>
    </submittedName>
</protein>
<gene>
    <name evidence="1" type="ORF">SCALOS_LOCUS5395</name>
</gene>